<dbReference type="HOGENOM" id="CLU_010389_2_1_1"/>
<dbReference type="eggNOG" id="ENOG502SJYS">
    <property type="taxonomic scope" value="Eukaryota"/>
</dbReference>
<dbReference type="InterPro" id="IPR056024">
    <property type="entry name" value="DUF7605"/>
</dbReference>
<dbReference type="STRING" id="1182542.W9XG21"/>
<reference evidence="3 4" key="1">
    <citation type="submission" date="2013-03" db="EMBL/GenBank/DDBJ databases">
        <title>The Genome Sequence of Capronia epimyces CBS 606.96.</title>
        <authorList>
            <consortium name="The Broad Institute Genomics Platform"/>
            <person name="Cuomo C."/>
            <person name="de Hoog S."/>
            <person name="Gorbushina A."/>
            <person name="Walker B."/>
            <person name="Young S.K."/>
            <person name="Zeng Q."/>
            <person name="Gargeya S."/>
            <person name="Fitzgerald M."/>
            <person name="Haas B."/>
            <person name="Abouelleil A."/>
            <person name="Allen A.W."/>
            <person name="Alvarado L."/>
            <person name="Arachchi H.M."/>
            <person name="Berlin A.M."/>
            <person name="Chapman S.B."/>
            <person name="Gainer-Dewar J."/>
            <person name="Goldberg J."/>
            <person name="Griggs A."/>
            <person name="Gujja S."/>
            <person name="Hansen M."/>
            <person name="Howarth C."/>
            <person name="Imamovic A."/>
            <person name="Ireland A."/>
            <person name="Larimer J."/>
            <person name="McCowan C."/>
            <person name="Murphy C."/>
            <person name="Pearson M."/>
            <person name="Poon T.W."/>
            <person name="Priest M."/>
            <person name="Roberts A."/>
            <person name="Saif S."/>
            <person name="Shea T."/>
            <person name="Sisk P."/>
            <person name="Sykes S."/>
            <person name="Wortman J."/>
            <person name="Nusbaum C."/>
            <person name="Birren B."/>
        </authorList>
    </citation>
    <scope>NUCLEOTIDE SEQUENCE [LARGE SCALE GENOMIC DNA]</scope>
    <source>
        <strain evidence="3 4">CBS 606.96</strain>
    </source>
</reference>
<dbReference type="PANTHER" id="PTHR36681">
    <property type="entry name" value="NUCLEAR GTPASE, GERMINAL CENTER-ASSOCIATED, TANDEM DUPLICATE 3"/>
    <property type="match status" value="1"/>
</dbReference>
<dbReference type="SUPFAM" id="SSF52540">
    <property type="entry name" value="P-loop containing nucleoside triphosphate hydrolases"/>
    <property type="match status" value="1"/>
</dbReference>
<evidence type="ECO:0000256" key="1">
    <source>
        <dbReference type="SAM" id="MobiDB-lite"/>
    </source>
</evidence>
<dbReference type="RefSeq" id="XP_007737225.1">
    <property type="nucleotide sequence ID" value="XM_007739035.1"/>
</dbReference>
<comment type="caution">
    <text evidence="3">The sequence shown here is derived from an EMBL/GenBank/DDBJ whole genome shotgun (WGS) entry which is preliminary data.</text>
</comment>
<dbReference type="OrthoDB" id="3598281at2759"/>
<evidence type="ECO:0000313" key="3">
    <source>
        <dbReference type="EMBL" id="EXJ79437.1"/>
    </source>
</evidence>
<dbReference type="Proteomes" id="UP000019478">
    <property type="component" value="Unassembled WGS sequence"/>
</dbReference>
<organism evidence="3 4">
    <name type="scientific">Capronia epimyces CBS 606.96</name>
    <dbReference type="NCBI Taxonomy" id="1182542"/>
    <lineage>
        <taxon>Eukaryota</taxon>
        <taxon>Fungi</taxon>
        <taxon>Dikarya</taxon>
        <taxon>Ascomycota</taxon>
        <taxon>Pezizomycotina</taxon>
        <taxon>Eurotiomycetes</taxon>
        <taxon>Chaetothyriomycetidae</taxon>
        <taxon>Chaetothyriales</taxon>
        <taxon>Herpotrichiellaceae</taxon>
        <taxon>Capronia</taxon>
    </lineage>
</organism>
<keyword evidence="4" id="KW-1185">Reference proteome</keyword>
<dbReference type="EMBL" id="AMGY01000008">
    <property type="protein sequence ID" value="EXJ79437.1"/>
    <property type="molecule type" value="Genomic_DNA"/>
</dbReference>
<dbReference type="Gene3D" id="3.40.50.300">
    <property type="entry name" value="P-loop containing nucleotide triphosphate hydrolases"/>
    <property type="match status" value="1"/>
</dbReference>
<sequence length="845" mass="94622">MASSSNNLPAVNQVTACSPAQLSYPPYREPSFEVATQRGINIARLIVDTLNKSPRTPPENLLKEAKDLAEFRVPTEKLIGFLGDSGHGKSSTLNSVLDDQDLARAEACGTAVTPYAVEYCFQQPRHQSAFTLECTLMVGKELRTYLGRLLSDFRRFTLADPQERAANFEGLQSDRRAAQDIFEAAFGRMDGFDLDLFECKDDGICQNDGGCGDEERRGDDRSCGDDESCDGDEGCEDDGGCQDVAMTILDGYRAQLAFPEDMTPDGVWIKGSQTAAECQDHQSLIQDRGLWPFVKSMTIYSEIGILSQGLTLIDLPGLQDTNLARVRAARKMQAKCDEIFLVANIGRVVDNPTIGQTLESLQAPTSASITPARSVTIICTHSADLSDTRPIEKLVNLADLREAKAEVRRVESQCDDYPSVKAYKDALKRAVLKLNTLLIDGRNKKVQAELTHKYSHLARKGKLRVFCVDNVEYSKDSDKQKELSGIPQLRQYLADLPAEALFQEKNSFISDRIPALVASFMTWMESSRINSNAEQPPYLPDLDKLRLSQAVVVDWDKQMNAIFCRHIGSSLGEASGSIESNCLHVAKGWAHWAHQSVAAWLRHEGTHRTPTLGYRCWNMELLRCFNEVMCPKYREFHAGIDPLLRELETNVIRPWKTYEEQCQQLQAPRSFLRSLAKRSDKLRDVVARALKRYSREEGRVIVDANSAHSASYIVDCMLETYYAAQKIPGKHGTIKRHNKLQARVSSQEFVENFRDLLSEGFEEAVSKARKTVEKALRAEFKAVQTDLEVIQQSNGPDKLFKVYLKYGCDCEQAAVKIQKQMDEMDGLAATAREMAKKQYGGDSHN</sequence>
<feature type="compositionally biased region" description="Basic and acidic residues" evidence="1">
    <location>
        <begin position="213"/>
        <end position="224"/>
    </location>
</feature>
<accession>W9XG21</accession>
<dbReference type="GeneID" id="19173025"/>
<dbReference type="PANTHER" id="PTHR36681:SF3">
    <property type="entry name" value="NUCLEAR GTPASE, GERMINAL CENTER-ASSOCIATED, TANDEM DUPLICATE 3"/>
    <property type="match status" value="1"/>
</dbReference>
<name>W9XG21_9EURO</name>
<feature type="region of interest" description="Disordered" evidence="1">
    <location>
        <begin position="210"/>
        <end position="236"/>
    </location>
</feature>
<gene>
    <name evidence="3" type="ORF">A1O3_08939</name>
</gene>
<feature type="domain" description="DUF7605" evidence="2">
    <location>
        <begin position="577"/>
        <end position="748"/>
    </location>
</feature>
<evidence type="ECO:0000259" key="2">
    <source>
        <dbReference type="Pfam" id="PF24564"/>
    </source>
</evidence>
<evidence type="ECO:0000313" key="4">
    <source>
        <dbReference type="Proteomes" id="UP000019478"/>
    </source>
</evidence>
<dbReference type="AlphaFoldDB" id="W9XG21"/>
<feature type="compositionally biased region" description="Acidic residues" evidence="1">
    <location>
        <begin position="225"/>
        <end position="236"/>
    </location>
</feature>
<proteinExistence type="predicted"/>
<dbReference type="Pfam" id="PF24564">
    <property type="entry name" value="DUF7605"/>
    <property type="match status" value="1"/>
</dbReference>
<dbReference type="InterPro" id="IPR027417">
    <property type="entry name" value="P-loop_NTPase"/>
</dbReference>
<protein>
    <recommendedName>
        <fullName evidence="2">DUF7605 domain-containing protein</fullName>
    </recommendedName>
</protein>